<dbReference type="Proteomes" id="UP001167796">
    <property type="component" value="Unassembled WGS sequence"/>
</dbReference>
<dbReference type="PANTHER" id="PTHR13504">
    <property type="entry name" value="FIDO DOMAIN-CONTAINING PROTEIN DDB_G0283145"/>
    <property type="match status" value="1"/>
</dbReference>
<feature type="domain" description="Fido" evidence="1">
    <location>
        <begin position="125"/>
        <end position="275"/>
    </location>
</feature>
<keyword evidence="3" id="KW-1185">Reference proteome</keyword>
<dbReference type="InterPro" id="IPR040198">
    <property type="entry name" value="Fido_containing"/>
</dbReference>
<dbReference type="Gene3D" id="1.10.3290.10">
    <property type="entry name" value="Fido-like domain"/>
    <property type="match status" value="1"/>
</dbReference>
<dbReference type="Pfam" id="PF13784">
    <property type="entry name" value="Fic_N"/>
    <property type="match status" value="1"/>
</dbReference>
<dbReference type="InterPro" id="IPR025758">
    <property type="entry name" value="Fic/DOC_N"/>
</dbReference>
<proteinExistence type="predicted"/>
<sequence length="378" mass="43207">MDLKEFRAGFWQPQVGYKSFQPHPINHTLTWADPELNMLLEEATLKLGELNTYSELAPSIDLFIQMHVVKEATQSSRIEGTKTAMDEALMRKEDLQPERRDDWDEVHNYIEAMNGAIAELEKLPLSLRLLRHTHQQLMQGVRGQHKNPGEFRTSQNWIGGASLRDAAFVPPHHLDVQALMGDLEAFLHNTDARVPHLIKIAIAHYQFETIHPFLDGNGRLGRLLITLYLVSNGILRRPVLYLSDFLEKNKPLYYDNLTGVRTHNNLNQWLRFFLVAVAETCTQALTTLKQVLALKQQVEGERIHPLGRRIPQAQQLLQLFYQRPVLSARDVTAALGGSPTSTNKLLADLESLGILREMTGYKRNRLFVFSEYLALFEG</sequence>
<dbReference type="EMBL" id="JAUQSX010000001">
    <property type="protein sequence ID" value="MDO7845211.1"/>
    <property type="molecule type" value="Genomic_DNA"/>
</dbReference>
<name>A0ABT9A8C9_9BACT</name>
<dbReference type="PANTHER" id="PTHR13504:SF38">
    <property type="entry name" value="FIDO DOMAIN-CONTAINING PROTEIN"/>
    <property type="match status" value="1"/>
</dbReference>
<dbReference type="PROSITE" id="PS51459">
    <property type="entry name" value="FIDO"/>
    <property type="match status" value="1"/>
</dbReference>
<dbReference type="RefSeq" id="WP_305009894.1">
    <property type="nucleotide sequence ID" value="NZ_JAUQSX010000001.1"/>
</dbReference>
<dbReference type="InterPro" id="IPR003812">
    <property type="entry name" value="Fido"/>
</dbReference>
<dbReference type="InterPro" id="IPR026287">
    <property type="entry name" value="SoFic-like"/>
</dbReference>
<dbReference type="Pfam" id="PF02661">
    <property type="entry name" value="Fic"/>
    <property type="match status" value="1"/>
</dbReference>
<dbReference type="SUPFAM" id="SSF140931">
    <property type="entry name" value="Fic-like"/>
    <property type="match status" value="1"/>
</dbReference>
<evidence type="ECO:0000259" key="1">
    <source>
        <dbReference type="PROSITE" id="PS51459"/>
    </source>
</evidence>
<comment type="caution">
    <text evidence="2">The sequence shown here is derived from an EMBL/GenBank/DDBJ whole genome shotgun (WGS) entry which is preliminary data.</text>
</comment>
<dbReference type="InterPro" id="IPR036597">
    <property type="entry name" value="Fido-like_dom_sf"/>
</dbReference>
<evidence type="ECO:0000313" key="3">
    <source>
        <dbReference type="Proteomes" id="UP001167796"/>
    </source>
</evidence>
<organism evidence="2 3">
    <name type="scientific">Hymenobacter mellowenesis</name>
    <dbReference type="NCBI Taxonomy" id="3063995"/>
    <lineage>
        <taxon>Bacteria</taxon>
        <taxon>Pseudomonadati</taxon>
        <taxon>Bacteroidota</taxon>
        <taxon>Cytophagia</taxon>
        <taxon>Cytophagales</taxon>
        <taxon>Hymenobacteraceae</taxon>
        <taxon>Hymenobacter</taxon>
    </lineage>
</organism>
<protein>
    <submittedName>
        <fullName evidence="2">Fic family protein</fullName>
    </submittedName>
</protein>
<accession>A0ABT9A8C9</accession>
<gene>
    <name evidence="2" type="ORF">Q5H92_02505</name>
</gene>
<evidence type="ECO:0000313" key="2">
    <source>
        <dbReference type="EMBL" id="MDO7845211.1"/>
    </source>
</evidence>
<dbReference type="PIRSF" id="PIRSF038925">
    <property type="entry name" value="AMP-prot_trans"/>
    <property type="match status" value="1"/>
</dbReference>
<reference evidence="2" key="1">
    <citation type="submission" date="2023-07" db="EMBL/GenBank/DDBJ databases">
        <authorList>
            <person name="Kim M.K."/>
        </authorList>
    </citation>
    <scope>NUCLEOTIDE SEQUENCE</scope>
    <source>
        <strain evidence="2">M29</strain>
    </source>
</reference>